<proteinExistence type="predicted"/>
<name>A0A452H5E6_9SAUR</name>
<organism evidence="1 2">
    <name type="scientific">Gopherus agassizii</name>
    <name type="common">Agassiz's desert tortoise</name>
    <dbReference type="NCBI Taxonomy" id="38772"/>
    <lineage>
        <taxon>Eukaryota</taxon>
        <taxon>Metazoa</taxon>
        <taxon>Chordata</taxon>
        <taxon>Craniata</taxon>
        <taxon>Vertebrata</taxon>
        <taxon>Euteleostomi</taxon>
        <taxon>Archelosauria</taxon>
        <taxon>Testudinata</taxon>
        <taxon>Testudines</taxon>
        <taxon>Cryptodira</taxon>
        <taxon>Durocryptodira</taxon>
        <taxon>Testudinoidea</taxon>
        <taxon>Testudinidae</taxon>
        <taxon>Gopherus</taxon>
    </lineage>
</organism>
<reference evidence="1" key="2">
    <citation type="submission" date="2025-08" db="UniProtKB">
        <authorList>
            <consortium name="Ensembl"/>
        </authorList>
    </citation>
    <scope>IDENTIFICATION</scope>
</reference>
<dbReference type="AlphaFoldDB" id="A0A452H5E6"/>
<reference evidence="1" key="3">
    <citation type="submission" date="2025-09" db="UniProtKB">
        <authorList>
            <consortium name="Ensembl"/>
        </authorList>
    </citation>
    <scope>IDENTIFICATION</scope>
</reference>
<dbReference type="Proteomes" id="UP000291020">
    <property type="component" value="Unassembled WGS sequence"/>
</dbReference>
<dbReference type="Ensembl" id="ENSGAGT00000011330.1">
    <property type="protein sequence ID" value="ENSGAGP00000009863.1"/>
    <property type="gene ID" value="ENSGAGG00000007764.1"/>
</dbReference>
<protein>
    <submittedName>
        <fullName evidence="1">Uncharacterized protein</fullName>
    </submittedName>
</protein>
<keyword evidence="2" id="KW-1185">Reference proteome</keyword>
<evidence type="ECO:0000313" key="2">
    <source>
        <dbReference type="Proteomes" id="UP000291020"/>
    </source>
</evidence>
<accession>A0A452H5E6</accession>
<evidence type="ECO:0000313" key="1">
    <source>
        <dbReference type="Ensembl" id="ENSGAGP00000009863.1"/>
    </source>
</evidence>
<reference evidence="2" key="1">
    <citation type="journal article" date="2017" name="PLoS ONE">
        <title>The Agassiz's desert tortoise genome provides a resource for the conservation of a threatened species.</title>
        <authorList>
            <person name="Tollis M."/>
            <person name="DeNardo D.F."/>
            <person name="Cornelius J.A."/>
            <person name="Dolby G.A."/>
            <person name="Edwards T."/>
            <person name="Henen B.T."/>
            <person name="Karl A.E."/>
            <person name="Murphy R.W."/>
            <person name="Kusumi K."/>
        </authorList>
    </citation>
    <scope>NUCLEOTIDE SEQUENCE [LARGE SCALE GENOMIC DNA]</scope>
</reference>
<dbReference type="STRING" id="38772.ENSGAGP00000009863"/>
<sequence length="125" mass="14342">MLFSVPSRMVLALDKWFWWHEYWFPPGFSWEDIKESGSISYPKPRDLLHIVPYALLLVGVRYLFQRINSLEKSGAISMESLQRAVRRSVNASSAASDNLTRSGPRAFTRSVKGLALVAKWGINRR</sequence>